<keyword evidence="3" id="KW-0815">Transposition</keyword>
<feature type="domain" description="Transposase InsH N-terminal" evidence="7">
    <location>
        <begin position="20"/>
        <end position="117"/>
    </location>
</feature>
<reference evidence="8 9" key="1">
    <citation type="submission" date="2023-04" db="EMBL/GenBank/DDBJ databases">
        <title>Marinoamorphus aggregata gen. nov., sp. Nov., isolate from tissue of brittle star Ophioplocus japonicus.</title>
        <authorList>
            <person name="Kawano K."/>
            <person name="Sawayama S."/>
            <person name="Nakagawa S."/>
        </authorList>
    </citation>
    <scope>NUCLEOTIDE SEQUENCE [LARGE SCALE GENOMIC DNA]</scope>
    <source>
        <strain evidence="8 9">NKW23</strain>
    </source>
</reference>
<keyword evidence="5" id="KW-0233">DNA recombination</keyword>
<dbReference type="Proteomes" id="UP001239909">
    <property type="component" value="Unassembled WGS sequence"/>
</dbReference>
<protein>
    <recommendedName>
        <fullName evidence="10">Transposase</fullName>
    </recommendedName>
</protein>
<evidence type="ECO:0000256" key="1">
    <source>
        <dbReference type="ARBA" id="ARBA00003544"/>
    </source>
</evidence>
<evidence type="ECO:0000259" key="7">
    <source>
        <dbReference type="Pfam" id="PF05598"/>
    </source>
</evidence>
<dbReference type="NCBIfam" id="NF033581">
    <property type="entry name" value="transpos_IS5_4"/>
    <property type="match status" value="1"/>
</dbReference>
<keyword evidence="4" id="KW-0238">DNA-binding</keyword>
<evidence type="ECO:0008006" key="10">
    <source>
        <dbReference type="Google" id="ProtNLM"/>
    </source>
</evidence>
<dbReference type="EMBL" id="BSYI01000070">
    <property type="protein sequence ID" value="GMG85501.1"/>
    <property type="molecule type" value="Genomic_DNA"/>
</dbReference>
<dbReference type="PANTHER" id="PTHR35604">
    <property type="entry name" value="TRANSPOSASE INSH FOR INSERTION SEQUENCE ELEMENT IS5A-RELATED"/>
    <property type="match status" value="1"/>
</dbReference>
<evidence type="ECO:0000256" key="3">
    <source>
        <dbReference type="ARBA" id="ARBA00022578"/>
    </source>
</evidence>
<dbReference type="InterPro" id="IPR008490">
    <property type="entry name" value="Transposase_InsH_N"/>
</dbReference>
<dbReference type="Pfam" id="PF05598">
    <property type="entry name" value="DUF772"/>
    <property type="match status" value="1"/>
</dbReference>
<evidence type="ECO:0000256" key="5">
    <source>
        <dbReference type="ARBA" id="ARBA00023172"/>
    </source>
</evidence>
<dbReference type="InterPro" id="IPR047959">
    <property type="entry name" value="Transpos_IS5"/>
</dbReference>
<comment type="caution">
    <text evidence="8">The sequence shown here is derived from an EMBL/GenBank/DDBJ whole genome shotgun (WGS) entry which is preliminary data.</text>
</comment>
<evidence type="ECO:0000259" key="6">
    <source>
        <dbReference type="Pfam" id="PF01609"/>
    </source>
</evidence>
<comment type="similarity">
    <text evidence="2">Belongs to the transposase 11 family.</text>
</comment>
<proteinExistence type="inferred from homology"/>
<organism evidence="8 9">
    <name type="scientific">Paralimibaculum aggregatum</name>
    <dbReference type="NCBI Taxonomy" id="3036245"/>
    <lineage>
        <taxon>Bacteria</taxon>
        <taxon>Pseudomonadati</taxon>
        <taxon>Pseudomonadota</taxon>
        <taxon>Alphaproteobacteria</taxon>
        <taxon>Rhodobacterales</taxon>
        <taxon>Paracoccaceae</taxon>
        <taxon>Paralimibaculum</taxon>
    </lineage>
</organism>
<evidence type="ECO:0000256" key="2">
    <source>
        <dbReference type="ARBA" id="ARBA00010075"/>
    </source>
</evidence>
<gene>
    <name evidence="8" type="ORF">LNKW23_47230</name>
</gene>
<feature type="domain" description="Transposase IS4-like" evidence="6">
    <location>
        <begin position="147"/>
        <end position="344"/>
    </location>
</feature>
<evidence type="ECO:0000256" key="4">
    <source>
        <dbReference type="ARBA" id="ARBA00023125"/>
    </source>
</evidence>
<evidence type="ECO:0000313" key="9">
    <source>
        <dbReference type="Proteomes" id="UP001239909"/>
    </source>
</evidence>
<evidence type="ECO:0000313" key="8">
    <source>
        <dbReference type="EMBL" id="GMG85501.1"/>
    </source>
</evidence>
<accession>A0ABQ6LTX8</accession>
<dbReference type="PANTHER" id="PTHR35604:SF2">
    <property type="entry name" value="TRANSPOSASE INSH FOR INSERTION SEQUENCE ELEMENT IS5A-RELATED"/>
    <property type="match status" value="1"/>
</dbReference>
<dbReference type="Pfam" id="PF01609">
    <property type="entry name" value="DDE_Tnp_1"/>
    <property type="match status" value="1"/>
</dbReference>
<name>A0ABQ6LTX8_9RHOB</name>
<keyword evidence="9" id="KW-1185">Reference proteome</keyword>
<sequence>MQAGMARQPGLFDMDERLRRLRDIGDQLEAFSVAVDFEIFRPGRDAALACGDGAKGGRPPFDPVMMFKILVIQAQNNLSDDRAEFLINDRLSFMRFLGLGLTDKVPDAKTIWAFRERLIRAGAIERLFARFDAAIREAGYIPMAGQIVDASLVSAPKQCNPEAEKAEIKVGRIPEDWQDKPATLRQKDRDARWTLVFGKARERADGTRHADIAIPVFGYKSHASIDRRHGFIRRRDVTDAAAHDGRMLRRGLLDRSNTGATVWADSAYRSKASEAFMEKHGFRSQVHHRKPRGRPMAPHIRRGNAARSAVRAAIEHVFAHQKGPMDLCIRTVGIARAKAKIGLANLTCNIRRLVFLDRRHGHA</sequence>
<comment type="function">
    <text evidence="1">Involved in the transposition of the insertion sequence IS5.</text>
</comment>
<dbReference type="InterPro" id="IPR002559">
    <property type="entry name" value="Transposase_11"/>
</dbReference>